<keyword evidence="1" id="KW-0378">Hydrolase</keyword>
<accession>A0ABV2TD51</accession>
<comment type="catalytic activity">
    <reaction evidence="1">
        <text>an N-acylsphing-4-enine + H2O = sphing-4-enine + a fatty acid</text>
        <dbReference type="Rhea" id="RHEA:20856"/>
        <dbReference type="ChEBI" id="CHEBI:15377"/>
        <dbReference type="ChEBI" id="CHEBI:28868"/>
        <dbReference type="ChEBI" id="CHEBI:52639"/>
        <dbReference type="ChEBI" id="CHEBI:57756"/>
        <dbReference type="EC" id="3.5.1.23"/>
    </reaction>
</comment>
<dbReference type="RefSeq" id="WP_354663520.1">
    <property type="nucleotide sequence ID" value="NZ_JBEXAC010000002.1"/>
</dbReference>
<reference evidence="3 4" key="1">
    <citation type="submission" date="2024-06" db="EMBL/GenBank/DDBJ databases">
        <title>Chitinophaga defluvii sp. nov., isolated from municipal sewage.</title>
        <authorList>
            <person name="Zhang L."/>
        </authorList>
    </citation>
    <scope>NUCLEOTIDE SEQUENCE [LARGE SCALE GENOMIC DNA]</scope>
    <source>
        <strain evidence="3 4">H8</strain>
    </source>
</reference>
<evidence type="ECO:0000259" key="2">
    <source>
        <dbReference type="Pfam" id="PF04734"/>
    </source>
</evidence>
<evidence type="ECO:0000256" key="1">
    <source>
        <dbReference type="RuleBase" id="RU366019"/>
    </source>
</evidence>
<organism evidence="3 4">
    <name type="scientific">Chitinophaga defluvii</name>
    <dbReference type="NCBI Taxonomy" id="3163343"/>
    <lineage>
        <taxon>Bacteria</taxon>
        <taxon>Pseudomonadati</taxon>
        <taxon>Bacteroidota</taxon>
        <taxon>Chitinophagia</taxon>
        <taxon>Chitinophagales</taxon>
        <taxon>Chitinophagaceae</taxon>
        <taxon>Chitinophaga</taxon>
    </lineage>
</organism>
<dbReference type="InterPro" id="IPR006823">
    <property type="entry name" value="Ceramidase_alk"/>
</dbReference>
<dbReference type="InterPro" id="IPR031329">
    <property type="entry name" value="NEUT/ALK_ceramidase_N"/>
</dbReference>
<comment type="caution">
    <text evidence="3">The sequence shown here is derived from an EMBL/GenBank/DDBJ whole genome shotgun (WGS) entry which is preliminary data.</text>
</comment>
<sequence>MKRIRVIDLNKNFRKYCHSVKRAGYWLPFSLLLFFTSFVVQTTNAQLRAAVVKVDITPSDPQYLLGYQERKSTGVLDKIYHRIVAIDDGTTQFFIISSDICLYSPSEYDKVAARLQKQYGINPLNVWWSVTHTHSAPEVGVTGLYGIYMGERMKHEIDAAYTSMVEQKLVDGILEARKKLEPVRLGVGWGFSQANINRRALDVNGKASLGMNPDGPVDRRIGLLRFDKADGSPLVLIANYAMHGTVMSGANLDISGDAPGVVSEYVEQKIGAPVMYINGAAGNLAPIYSTYPNWRAGHLTQFKVLLGDKILEANKRIKTGIDELKMVTGSLTVETPRKPGMDWSADLAKYSTTKAGVNMVKLPVRFLKINQDIAIWSAPIELFCEVSNEVRDRSPFSHTFYFGYTNGWFGYMPTAAEWPHGGYEVETVSPFTDAAAKDLTEAVVGYLQGNMKTKTPAVTPKRKK</sequence>
<gene>
    <name evidence="3" type="ORF">ABR189_26525</name>
</gene>
<dbReference type="PANTHER" id="PTHR12670">
    <property type="entry name" value="CERAMIDASE"/>
    <property type="match status" value="1"/>
</dbReference>
<keyword evidence="4" id="KW-1185">Reference proteome</keyword>
<dbReference type="Pfam" id="PF04734">
    <property type="entry name" value="Ceramidase_alk"/>
    <property type="match status" value="1"/>
</dbReference>
<dbReference type="Proteomes" id="UP001549749">
    <property type="component" value="Unassembled WGS sequence"/>
</dbReference>
<evidence type="ECO:0000313" key="4">
    <source>
        <dbReference type="Proteomes" id="UP001549749"/>
    </source>
</evidence>
<comment type="similarity">
    <text evidence="1">Belongs to the neutral ceramidase family.</text>
</comment>
<proteinExistence type="inferred from homology"/>
<dbReference type="EC" id="3.5.1.23" evidence="1"/>
<protein>
    <recommendedName>
        <fullName evidence="1">Neutral ceramidase</fullName>
        <ecNumber evidence="1">3.5.1.23</ecNumber>
    </recommendedName>
</protein>
<dbReference type="EMBL" id="JBEXAC010000002">
    <property type="protein sequence ID" value="MET7000968.1"/>
    <property type="molecule type" value="Genomic_DNA"/>
</dbReference>
<feature type="domain" description="Neutral/alkaline non-lysosomal ceramidase N-terminal" evidence="2">
    <location>
        <begin position="53"/>
        <end position="271"/>
    </location>
</feature>
<name>A0ABV2TD51_9BACT</name>
<keyword evidence="1" id="KW-0443">Lipid metabolism</keyword>
<keyword evidence="1" id="KW-0746">Sphingolipid metabolism</keyword>
<evidence type="ECO:0000313" key="3">
    <source>
        <dbReference type="EMBL" id="MET7000968.1"/>
    </source>
</evidence>
<dbReference type="PANTHER" id="PTHR12670:SF1">
    <property type="entry name" value="NEUTRAL CERAMIDASE"/>
    <property type="match status" value="1"/>
</dbReference>